<dbReference type="Proteomes" id="UP000271010">
    <property type="component" value="Unassembled WGS sequence"/>
</dbReference>
<gene>
    <name evidence="2" type="ORF">EFA69_19045</name>
</gene>
<keyword evidence="1" id="KW-0812">Transmembrane</keyword>
<feature type="transmembrane region" description="Helical" evidence="1">
    <location>
        <begin position="77"/>
        <end position="97"/>
    </location>
</feature>
<evidence type="ECO:0000256" key="1">
    <source>
        <dbReference type="SAM" id="Phobius"/>
    </source>
</evidence>
<keyword evidence="3" id="KW-1185">Reference proteome</keyword>
<proteinExistence type="predicted"/>
<evidence type="ECO:0000313" key="3">
    <source>
        <dbReference type="Proteomes" id="UP000271010"/>
    </source>
</evidence>
<reference evidence="2 3" key="1">
    <citation type="submission" date="2018-11" db="EMBL/GenBank/DDBJ databases">
        <title>Rufibacter latericius sp. nov., isolated from water in Baiyang Lake.</title>
        <authorList>
            <person name="Yang Y."/>
        </authorList>
    </citation>
    <scope>NUCLEOTIDE SEQUENCE [LARGE SCALE GENOMIC DNA]</scope>
    <source>
        <strain evidence="2 3">MCC P1</strain>
    </source>
</reference>
<dbReference type="RefSeq" id="WP_123134637.1">
    <property type="nucleotide sequence ID" value="NZ_RJJE01000017.1"/>
</dbReference>
<dbReference type="EMBL" id="RJJE01000017">
    <property type="protein sequence ID" value="RNI28170.1"/>
    <property type="molecule type" value="Genomic_DNA"/>
</dbReference>
<sequence>MDSNDKRIIRLIRVSDELGILAQNQEFVSEYAGLSIGNTKRALQQCEELAQERNLTKEFEFCLDELDHSSYKVGKGLFIEGAVYAKTVIFYFMTLLFRNE</sequence>
<organism evidence="2 3">
    <name type="scientific">Rufibacter immobilis</name>
    <dbReference type="NCBI Taxonomy" id="1348778"/>
    <lineage>
        <taxon>Bacteria</taxon>
        <taxon>Pseudomonadati</taxon>
        <taxon>Bacteroidota</taxon>
        <taxon>Cytophagia</taxon>
        <taxon>Cytophagales</taxon>
        <taxon>Hymenobacteraceae</taxon>
        <taxon>Rufibacter</taxon>
    </lineage>
</organism>
<dbReference type="AlphaFoldDB" id="A0A3M9MRN5"/>
<keyword evidence="1" id="KW-1133">Transmembrane helix</keyword>
<accession>A0A3M9MRN5</accession>
<protein>
    <submittedName>
        <fullName evidence="2">Uncharacterized protein</fullName>
    </submittedName>
</protein>
<evidence type="ECO:0000313" key="2">
    <source>
        <dbReference type="EMBL" id="RNI28170.1"/>
    </source>
</evidence>
<comment type="caution">
    <text evidence="2">The sequence shown here is derived from an EMBL/GenBank/DDBJ whole genome shotgun (WGS) entry which is preliminary data.</text>
</comment>
<name>A0A3M9MRN5_9BACT</name>
<keyword evidence="1" id="KW-0472">Membrane</keyword>